<dbReference type="GO" id="GO:0016740">
    <property type="term" value="F:transferase activity"/>
    <property type="evidence" value="ECO:0007669"/>
    <property type="project" value="UniProtKB-KW"/>
</dbReference>
<organism evidence="5 6">
    <name type="scientific">Bacillus atrophaeus (strain 1942)</name>
    <dbReference type="NCBI Taxonomy" id="720555"/>
    <lineage>
        <taxon>Bacteria</taxon>
        <taxon>Bacillati</taxon>
        <taxon>Bacillota</taxon>
        <taxon>Bacilli</taxon>
        <taxon>Bacillales</taxon>
        <taxon>Bacillaceae</taxon>
        <taxon>Bacillus</taxon>
    </lineage>
</organism>
<keyword evidence="2" id="KW-0328">Glycosyltransferase</keyword>
<evidence type="ECO:0000256" key="3">
    <source>
        <dbReference type="ARBA" id="ARBA00022679"/>
    </source>
</evidence>
<dbReference type="PANTHER" id="PTHR22916:SF51">
    <property type="entry name" value="GLYCOSYLTRANSFERASE EPSH-RELATED"/>
    <property type="match status" value="1"/>
</dbReference>
<proteinExistence type="inferred from homology"/>
<dbReference type="Gene3D" id="3.90.550.10">
    <property type="entry name" value="Spore Coat Polysaccharide Biosynthesis Protein SpsA, Chain A"/>
    <property type="match status" value="1"/>
</dbReference>
<accession>A0ABM5M1C7</accession>
<comment type="similarity">
    <text evidence="1">Belongs to the glycosyltransferase 2 family.</text>
</comment>
<evidence type="ECO:0000313" key="6">
    <source>
        <dbReference type="Proteomes" id="UP000006867"/>
    </source>
</evidence>
<reference evidence="5 6" key="1">
    <citation type="journal article" date="2011" name="Front. Microbiol.">
        <title>Genomic signatures of strain selection and enhancement in Bacillus atrophaeus var. globigii, a historical biowarfare simulant.</title>
        <authorList>
            <person name="Gibbons H.S."/>
            <person name="Broomall S.M."/>
            <person name="McNew L.A."/>
            <person name="Daligault H."/>
            <person name="Chapman C."/>
            <person name="Bruce D."/>
            <person name="Karavis M."/>
            <person name="Krepps M."/>
            <person name="McGregor P.A."/>
            <person name="Hong C."/>
            <person name="Park K.H."/>
            <person name="Akmal A."/>
            <person name="Feldman A."/>
            <person name="Lin J.S."/>
            <person name="Chang W.E."/>
            <person name="Higgs B.W."/>
            <person name="Demirev P."/>
            <person name="Lindquist J."/>
            <person name="Liem A."/>
            <person name="Fochler E."/>
            <person name="Read T.D."/>
            <person name="Tapia R."/>
            <person name="Johnson S."/>
            <person name="Bishop-Lilly K.A."/>
            <person name="Detter C."/>
            <person name="Han C."/>
            <person name="Sozhamannan S."/>
            <person name="Rosenzweig C.N."/>
            <person name="Skowronski E.W."/>
        </authorList>
    </citation>
    <scope>NUCLEOTIDE SEQUENCE [LARGE SCALE GENOMIC DNA]</scope>
    <source>
        <strain evidence="5 6">1942</strain>
    </source>
</reference>
<gene>
    <name evidence="5" type="ordered locus">BATR1942_15060</name>
</gene>
<evidence type="ECO:0000256" key="1">
    <source>
        <dbReference type="ARBA" id="ARBA00006739"/>
    </source>
</evidence>
<dbReference type="SUPFAM" id="SSF53448">
    <property type="entry name" value="Nucleotide-diphospho-sugar transferases"/>
    <property type="match status" value="1"/>
</dbReference>
<dbReference type="RefSeq" id="WP_003326846.1">
    <property type="nucleotide sequence ID" value="NC_014639.1"/>
</dbReference>
<dbReference type="PANTHER" id="PTHR22916">
    <property type="entry name" value="GLYCOSYLTRANSFERASE"/>
    <property type="match status" value="1"/>
</dbReference>
<evidence type="ECO:0000313" key="5">
    <source>
        <dbReference type="EMBL" id="ADP33934.1"/>
    </source>
</evidence>
<dbReference type="InterPro" id="IPR001173">
    <property type="entry name" value="Glyco_trans_2-like"/>
</dbReference>
<dbReference type="Pfam" id="PF00535">
    <property type="entry name" value="Glycos_transf_2"/>
    <property type="match status" value="1"/>
</dbReference>
<keyword evidence="6" id="KW-1185">Reference proteome</keyword>
<name>A0ABM5M1C7_BACA1</name>
<sequence>MTPLVSIIVPMYNVESFIEECAESLLRQTLSSIEIIFVNDGSPDRSGDIAEAYAKRDARIQVIHKPNGGLSSARNAGMKIARGTYIGFVDGDDYVAETMFQRLAEEAEKDRLDIAGCGFYKQTSQRRTYVPPQLETARVLTREDIAERLKQAHESRFIWYVWRYLYRREMLERVNLSFDEEIRFAEDSPFNLSAFFAAKRVKMLDEGLYMYRENPESLTEAPYKPLMDENLQKQYKAKTAFYENHGLTDICKEDLETYICKHQIPMLLANACASSQSSREIKTRIRHVLSYAMVQEAVRNTSWGHKKLLKGERVVLGLCKLRQPFLLKLFFERRGKPKGSAG</sequence>
<evidence type="ECO:0000259" key="4">
    <source>
        <dbReference type="Pfam" id="PF00535"/>
    </source>
</evidence>
<dbReference type="Proteomes" id="UP000006867">
    <property type="component" value="Chromosome"/>
</dbReference>
<feature type="domain" description="Glycosyltransferase 2-like" evidence="4">
    <location>
        <begin position="6"/>
        <end position="154"/>
    </location>
</feature>
<dbReference type="InterPro" id="IPR029044">
    <property type="entry name" value="Nucleotide-diphossugar_trans"/>
</dbReference>
<dbReference type="CDD" id="cd00761">
    <property type="entry name" value="Glyco_tranf_GTA_type"/>
    <property type="match status" value="1"/>
</dbReference>
<keyword evidence="3 5" id="KW-0808">Transferase</keyword>
<dbReference type="EMBL" id="CP002207">
    <property type="protein sequence ID" value="ADP33934.1"/>
    <property type="molecule type" value="Genomic_DNA"/>
</dbReference>
<evidence type="ECO:0000256" key="2">
    <source>
        <dbReference type="ARBA" id="ARBA00022676"/>
    </source>
</evidence>
<protein>
    <submittedName>
        <fullName evidence="5">Glycosyl transferase</fullName>
    </submittedName>
</protein>